<feature type="domain" description="IclR-ED" evidence="5">
    <location>
        <begin position="85"/>
        <end position="273"/>
    </location>
</feature>
<evidence type="ECO:0000256" key="2">
    <source>
        <dbReference type="ARBA" id="ARBA00023125"/>
    </source>
</evidence>
<evidence type="ECO:0000259" key="5">
    <source>
        <dbReference type="PROSITE" id="PS51078"/>
    </source>
</evidence>
<dbReference type="Gene3D" id="3.30.450.40">
    <property type="match status" value="1"/>
</dbReference>
<dbReference type="OrthoDB" id="9807558at2"/>
<dbReference type="PANTHER" id="PTHR30136">
    <property type="entry name" value="HELIX-TURN-HELIX TRANSCRIPTIONAL REGULATOR, ICLR FAMILY"/>
    <property type="match status" value="1"/>
</dbReference>
<dbReference type="SMART" id="SM00346">
    <property type="entry name" value="HTH_ICLR"/>
    <property type="match status" value="1"/>
</dbReference>
<evidence type="ECO:0000259" key="4">
    <source>
        <dbReference type="PROSITE" id="PS51077"/>
    </source>
</evidence>
<dbReference type="InterPro" id="IPR005471">
    <property type="entry name" value="Tscrpt_reg_IclR_N"/>
</dbReference>
<dbReference type="GO" id="GO:0003677">
    <property type="term" value="F:DNA binding"/>
    <property type="evidence" value="ECO:0007669"/>
    <property type="project" value="UniProtKB-KW"/>
</dbReference>
<accession>A0A4R4D2I6</accession>
<dbReference type="EMBL" id="SKBM01000044">
    <property type="protein sequence ID" value="TCZ52935.1"/>
    <property type="molecule type" value="Genomic_DNA"/>
</dbReference>
<keyword evidence="1" id="KW-0805">Transcription regulation</keyword>
<dbReference type="InterPro" id="IPR036390">
    <property type="entry name" value="WH_DNA-bd_sf"/>
</dbReference>
<dbReference type="InterPro" id="IPR050707">
    <property type="entry name" value="HTH_MetabolicPath_Reg"/>
</dbReference>
<keyword evidence="7" id="KW-1185">Reference proteome</keyword>
<dbReference type="SUPFAM" id="SSF46785">
    <property type="entry name" value="Winged helix' DNA-binding domain"/>
    <property type="match status" value="1"/>
</dbReference>
<sequence length="279" mass="30259">MGSCRRDIVGRPRSGGQYKPVRGLARGLQVLRALNEAPGGELSASSVARHTGLHRTTVRRLVETLIAEGYVRRGLSEDSIRLTLQVRSLSEGFTDDEWISEAGAGVLGELLPQVGWPSDLCTPDGDAMVVRETNHRFSRLSFHRAMVGVRLPMLLTAAGRAWLAFCGEEERLASLRLLAQSEDSRQAALARAPELVAALLRRTRRNGYGANDREWGKDMSVVAIAVPIPGAHGILGTLNMILPGRAMSSAEAARRYLPQLRAAAERISRQPKVKASGAP</sequence>
<keyword evidence="3" id="KW-0804">Transcription</keyword>
<evidence type="ECO:0000313" key="6">
    <source>
        <dbReference type="EMBL" id="TCZ52935.1"/>
    </source>
</evidence>
<feature type="domain" description="HTH iclR-type" evidence="4">
    <location>
        <begin position="21"/>
        <end position="84"/>
    </location>
</feature>
<dbReference type="InterPro" id="IPR036388">
    <property type="entry name" value="WH-like_DNA-bd_sf"/>
</dbReference>
<dbReference type="PANTHER" id="PTHR30136:SF23">
    <property type="entry name" value="DNA-BINDING TRANSCRIPTIONAL ACTIVATOR MHPR"/>
    <property type="match status" value="1"/>
</dbReference>
<dbReference type="InterPro" id="IPR014757">
    <property type="entry name" value="Tscrpt_reg_IclR_C"/>
</dbReference>
<evidence type="ECO:0000256" key="3">
    <source>
        <dbReference type="ARBA" id="ARBA00023163"/>
    </source>
</evidence>
<dbReference type="NCBIfam" id="NF007341">
    <property type="entry name" value="PRK09834.1-3"/>
    <property type="match status" value="1"/>
</dbReference>
<protein>
    <submittedName>
        <fullName evidence="6">DNA-binding transcriptional regulator</fullName>
    </submittedName>
</protein>
<name>A0A4R4D2I6_9PROT</name>
<dbReference type="PROSITE" id="PS51077">
    <property type="entry name" value="HTH_ICLR"/>
    <property type="match status" value="1"/>
</dbReference>
<dbReference type="PROSITE" id="PS51078">
    <property type="entry name" value="ICLR_ED"/>
    <property type="match status" value="1"/>
</dbReference>
<gene>
    <name evidence="6" type="ORF">EXY23_25590</name>
</gene>
<keyword evidence="2 6" id="KW-0238">DNA-binding</keyword>
<dbReference type="GO" id="GO:0003700">
    <property type="term" value="F:DNA-binding transcription factor activity"/>
    <property type="evidence" value="ECO:0007669"/>
    <property type="project" value="TreeGrafter"/>
</dbReference>
<dbReference type="SUPFAM" id="SSF55781">
    <property type="entry name" value="GAF domain-like"/>
    <property type="match status" value="1"/>
</dbReference>
<dbReference type="Pfam" id="PF01614">
    <property type="entry name" value="IclR_C"/>
    <property type="match status" value="1"/>
</dbReference>
<proteinExistence type="predicted"/>
<evidence type="ECO:0000313" key="7">
    <source>
        <dbReference type="Proteomes" id="UP000295023"/>
    </source>
</evidence>
<dbReference type="Gene3D" id="1.10.10.10">
    <property type="entry name" value="Winged helix-like DNA-binding domain superfamily/Winged helix DNA-binding domain"/>
    <property type="match status" value="1"/>
</dbReference>
<dbReference type="AlphaFoldDB" id="A0A4R4D2I6"/>
<dbReference type="InterPro" id="IPR029016">
    <property type="entry name" value="GAF-like_dom_sf"/>
</dbReference>
<dbReference type="Pfam" id="PF09339">
    <property type="entry name" value="HTH_IclR"/>
    <property type="match status" value="1"/>
</dbReference>
<dbReference type="GO" id="GO:0045892">
    <property type="term" value="P:negative regulation of DNA-templated transcription"/>
    <property type="evidence" value="ECO:0007669"/>
    <property type="project" value="TreeGrafter"/>
</dbReference>
<dbReference type="Proteomes" id="UP000295023">
    <property type="component" value="Unassembled WGS sequence"/>
</dbReference>
<reference evidence="6 7" key="1">
    <citation type="submission" date="2019-03" db="EMBL/GenBank/DDBJ databases">
        <title>Paracraurococcus aquatilis NE82 genome sequence.</title>
        <authorList>
            <person name="Zhao Y."/>
            <person name="Du Z."/>
        </authorList>
    </citation>
    <scope>NUCLEOTIDE SEQUENCE [LARGE SCALE GENOMIC DNA]</scope>
    <source>
        <strain evidence="6 7">NE82</strain>
    </source>
</reference>
<evidence type="ECO:0000256" key="1">
    <source>
        <dbReference type="ARBA" id="ARBA00023015"/>
    </source>
</evidence>
<organism evidence="6 7">
    <name type="scientific">Roseicella aquatilis</name>
    <dbReference type="NCBI Taxonomy" id="2527868"/>
    <lineage>
        <taxon>Bacteria</taxon>
        <taxon>Pseudomonadati</taxon>
        <taxon>Pseudomonadota</taxon>
        <taxon>Alphaproteobacteria</taxon>
        <taxon>Acetobacterales</taxon>
        <taxon>Roseomonadaceae</taxon>
        <taxon>Roseicella</taxon>
    </lineage>
</organism>
<comment type="caution">
    <text evidence="6">The sequence shown here is derived from an EMBL/GenBank/DDBJ whole genome shotgun (WGS) entry which is preliminary data.</text>
</comment>